<evidence type="ECO:0000313" key="6">
    <source>
        <dbReference type="EMBL" id="KAF7994315.1"/>
    </source>
</evidence>
<keyword evidence="7" id="KW-1185">Reference proteome</keyword>
<sequence>MDKHFDTCIYCDNVILVPYQEKHVKRYHGWMKSTELQHLTGSEPLTLEEEYKMQKSWVADKKKCTFIILDEKTFVTTNDEVESMIGDTNLYFNELYDDHSAECEIMIAEEKARGRKLGWQAITTMLYYGIKELGVLKYTAKIKIDNEKSIKMFTKLGFAEISRSKYFKEITLEKNITDNWLNWLQTETSLLINIKMSMSRQIFAFFKGKPIIINSMVYGSFYICAEFLQQTYQQREIAQNLMLENTNSRMPSGTLKIKHYETNENEKIDIMKILENYDWQVIQRYILYGYFMAGPILHTWYVWLDRTFVGKASRVILRKLLCDQFILTPPLLVLFFTSMSLMEGKDNIAAECKEKFVRTFQ</sequence>
<feature type="non-terminal residue" evidence="6">
    <location>
        <position position="1"/>
    </location>
</feature>
<dbReference type="Gene3D" id="3.40.630.30">
    <property type="match status" value="1"/>
</dbReference>
<feature type="transmembrane region" description="Helical" evidence="4">
    <location>
        <begin position="325"/>
        <end position="342"/>
    </location>
</feature>
<dbReference type="Pfam" id="PF13302">
    <property type="entry name" value="Acetyltransf_3"/>
    <property type="match status" value="1"/>
</dbReference>
<keyword evidence="4" id="KW-0812">Transmembrane</keyword>
<evidence type="ECO:0000256" key="3">
    <source>
        <dbReference type="ARBA" id="ARBA00023315"/>
    </source>
</evidence>
<dbReference type="InterPro" id="IPR016181">
    <property type="entry name" value="Acyl_CoA_acyltransferase"/>
</dbReference>
<dbReference type="Proteomes" id="UP000639338">
    <property type="component" value="Unassembled WGS sequence"/>
</dbReference>
<evidence type="ECO:0000256" key="2">
    <source>
        <dbReference type="ARBA" id="ARBA00022679"/>
    </source>
</evidence>
<evidence type="ECO:0000256" key="1">
    <source>
        <dbReference type="ARBA" id="ARBA00009342"/>
    </source>
</evidence>
<dbReference type="PANTHER" id="PTHR13256">
    <property type="entry name" value="N-ACETYLTRANSFERASE 9"/>
    <property type="match status" value="1"/>
</dbReference>
<gene>
    <name evidence="6" type="ORF">HCN44_003405</name>
</gene>
<feature type="domain" description="N-acetyltransferase" evidence="5">
    <location>
        <begin position="14"/>
        <end position="158"/>
    </location>
</feature>
<dbReference type="OrthoDB" id="5043642at2759"/>
<dbReference type="InterPro" id="IPR000182">
    <property type="entry name" value="GNAT_dom"/>
</dbReference>
<name>A0A834XY98_APHGI</name>
<dbReference type="EMBL" id="JACMRX010000002">
    <property type="protein sequence ID" value="KAF7994315.1"/>
    <property type="molecule type" value="Genomic_DNA"/>
</dbReference>
<evidence type="ECO:0000259" key="5">
    <source>
        <dbReference type="Pfam" id="PF13302"/>
    </source>
</evidence>
<keyword evidence="2" id="KW-0808">Transferase</keyword>
<evidence type="ECO:0000313" key="7">
    <source>
        <dbReference type="Proteomes" id="UP000639338"/>
    </source>
</evidence>
<dbReference type="InterPro" id="IPR039135">
    <property type="entry name" value="NAT9-like"/>
</dbReference>
<evidence type="ECO:0000256" key="4">
    <source>
        <dbReference type="SAM" id="Phobius"/>
    </source>
</evidence>
<dbReference type="AlphaFoldDB" id="A0A834XY98"/>
<proteinExistence type="inferred from homology"/>
<organism evidence="6 7">
    <name type="scientific">Aphidius gifuensis</name>
    <name type="common">Parasitoid wasp</name>
    <dbReference type="NCBI Taxonomy" id="684658"/>
    <lineage>
        <taxon>Eukaryota</taxon>
        <taxon>Metazoa</taxon>
        <taxon>Ecdysozoa</taxon>
        <taxon>Arthropoda</taxon>
        <taxon>Hexapoda</taxon>
        <taxon>Insecta</taxon>
        <taxon>Pterygota</taxon>
        <taxon>Neoptera</taxon>
        <taxon>Endopterygota</taxon>
        <taxon>Hymenoptera</taxon>
        <taxon>Apocrita</taxon>
        <taxon>Ichneumonoidea</taxon>
        <taxon>Braconidae</taxon>
        <taxon>Aphidiinae</taxon>
        <taxon>Aphidius</taxon>
    </lineage>
</organism>
<keyword evidence="4" id="KW-1133">Transmembrane helix</keyword>
<comment type="similarity">
    <text evidence="1">Belongs to the acetyltransferase family. GNAT subfamily.</text>
</comment>
<reference evidence="6 7" key="1">
    <citation type="submission" date="2020-08" db="EMBL/GenBank/DDBJ databases">
        <title>Aphidius gifuensis genome sequencing and assembly.</title>
        <authorList>
            <person name="Du Z."/>
        </authorList>
    </citation>
    <scope>NUCLEOTIDE SEQUENCE [LARGE SCALE GENOMIC DNA]</scope>
    <source>
        <strain evidence="6">YNYX2018</strain>
        <tissue evidence="6">Adults</tissue>
    </source>
</reference>
<dbReference type="SUPFAM" id="SSF55729">
    <property type="entry name" value="Acyl-CoA N-acyltransferases (Nat)"/>
    <property type="match status" value="1"/>
</dbReference>
<protein>
    <recommendedName>
        <fullName evidence="5">N-acetyltransferase domain-containing protein</fullName>
    </recommendedName>
</protein>
<accession>A0A834XY98</accession>
<dbReference type="GO" id="GO:0008080">
    <property type="term" value="F:N-acetyltransferase activity"/>
    <property type="evidence" value="ECO:0007669"/>
    <property type="project" value="InterPro"/>
</dbReference>
<keyword evidence="3" id="KW-0012">Acyltransferase</keyword>
<keyword evidence="4" id="KW-0472">Membrane</keyword>
<comment type="caution">
    <text evidence="6">The sequence shown here is derived from an EMBL/GenBank/DDBJ whole genome shotgun (WGS) entry which is preliminary data.</text>
</comment>
<dbReference type="PANTHER" id="PTHR13256:SF16">
    <property type="entry name" value="ALPHA_BETA-TUBULIN-N-ACETYLTRANSFERASE 9"/>
    <property type="match status" value="1"/>
</dbReference>
<feature type="transmembrane region" description="Helical" evidence="4">
    <location>
        <begin position="285"/>
        <end position="304"/>
    </location>
</feature>